<dbReference type="EMBL" id="KQ086026">
    <property type="protein sequence ID" value="KLO10443.1"/>
    <property type="molecule type" value="Genomic_DNA"/>
</dbReference>
<sequence>MRRILLALDGLPFRCTISAKVTRRACGFKSAFGRTSSAAATRGAIGSSNRLLGHMNDINIRARALSVGCSLLEATLSLLGFTPAGCCISVSTAGSLKKRSKN</sequence>
<organism evidence="1 2">
    <name type="scientific">Schizopora paradoxa</name>
    <dbReference type="NCBI Taxonomy" id="27342"/>
    <lineage>
        <taxon>Eukaryota</taxon>
        <taxon>Fungi</taxon>
        <taxon>Dikarya</taxon>
        <taxon>Basidiomycota</taxon>
        <taxon>Agaricomycotina</taxon>
        <taxon>Agaricomycetes</taxon>
        <taxon>Hymenochaetales</taxon>
        <taxon>Schizoporaceae</taxon>
        <taxon>Schizopora</taxon>
    </lineage>
</organism>
<dbReference type="AlphaFoldDB" id="A0A0H2RLX9"/>
<name>A0A0H2RLX9_9AGAM</name>
<dbReference type="Proteomes" id="UP000053477">
    <property type="component" value="Unassembled WGS sequence"/>
</dbReference>
<proteinExistence type="predicted"/>
<reference evidence="1 2" key="1">
    <citation type="submission" date="2015-04" db="EMBL/GenBank/DDBJ databases">
        <title>Complete genome sequence of Schizopora paradoxa KUC8140, a cosmopolitan wood degrader in East Asia.</title>
        <authorList>
            <consortium name="DOE Joint Genome Institute"/>
            <person name="Min B."/>
            <person name="Park H."/>
            <person name="Jang Y."/>
            <person name="Kim J.-J."/>
            <person name="Kim K.H."/>
            <person name="Pangilinan J."/>
            <person name="Lipzen A."/>
            <person name="Riley R."/>
            <person name="Grigoriev I.V."/>
            <person name="Spatafora J.W."/>
            <person name="Choi I.-G."/>
        </authorList>
    </citation>
    <scope>NUCLEOTIDE SEQUENCE [LARGE SCALE GENOMIC DNA]</scope>
    <source>
        <strain evidence="1 2">KUC8140</strain>
    </source>
</reference>
<dbReference type="InParanoid" id="A0A0H2RLX9"/>
<keyword evidence="2" id="KW-1185">Reference proteome</keyword>
<evidence type="ECO:0000313" key="1">
    <source>
        <dbReference type="EMBL" id="KLO10443.1"/>
    </source>
</evidence>
<protein>
    <submittedName>
        <fullName evidence="1">Uncharacterized protein</fullName>
    </submittedName>
</protein>
<accession>A0A0H2RLX9</accession>
<evidence type="ECO:0000313" key="2">
    <source>
        <dbReference type="Proteomes" id="UP000053477"/>
    </source>
</evidence>
<gene>
    <name evidence="1" type="ORF">SCHPADRAFT_519046</name>
</gene>